<evidence type="ECO:0000256" key="5">
    <source>
        <dbReference type="ARBA" id="ARBA00022729"/>
    </source>
</evidence>
<gene>
    <name evidence="21" type="ORF">ES332_A05G181400v1</name>
</gene>
<evidence type="ECO:0000256" key="6">
    <source>
        <dbReference type="ARBA" id="ARBA00022741"/>
    </source>
</evidence>
<evidence type="ECO:0000256" key="9">
    <source>
        <dbReference type="ARBA" id="ARBA00022989"/>
    </source>
</evidence>
<evidence type="ECO:0000313" key="21">
    <source>
        <dbReference type="EMBL" id="TYI27499.1"/>
    </source>
</evidence>
<reference evidence="21 22" key="1">
    <citation type="submission" date="2019-07" db="EMBL/GenBank/DDBJ databases">
        <title>WGS assembly of Gossypium tomentosum.</title>
        <authorList>
            <person name="Chen Z.J."/>
            <person name="Sreedasyam A."/>
            <person name="Ando A."/>
            <person name="Song Q."/>
            <person name="De L."/>
            <person name="Hulse-Kemp A."/>
            <person name="Ding M."/>
            <person name="Ye W."/>
            <person name="Kirkbride R."/>
            <person name="Jenkins J."/>
            <person name="Plott C."/>
            <person name="Lovell J."/>
            <person name="Lin Y.-M."/>
            <person name="Vaughn R."/>
            <person name="Liu B."/>
            <person name="Li W."/>
            <person name="Simpson S."/>
            <person name="Scheffler B."/>
            <person name="Saski C."/>
            <person name="Grover C."/>
            <person name="Hu G."/>
            <person name="Conover J."/>
            <person name="Carlson J."/>
            <person name="Shu S."/>
            <person name="Boston L."/>
            <person name="Williams M."/>
            <person name="Peterson D."/>
            <person name="Mcgee K."/>
            <person name="Jones D."/>
            <person name="Wendel J."/>
            <person name="Stelly D."/>
            <person name="Grimwood J."/>
            <person name="Schmutz J."/>
        </authorList>
    </citation>
    <scope>NUCLEOTIDE SEQUENCE [LARGE SCALE GENOMIC DNA]</scope>
    <source>
        <strain evidence="21">7179.01</strain>
    </source>
</reference>
<dbReference type="Pfam" id="PF11883">
    <property type="entry name" value="DUF3403"/>
    <property type="match status" value="1"/>
</dbReference>
<comment type="subcellular location">
    <subcellularLocation>
        <location evidence="1">Membrane</location>
        <topology evidence="1">Single-pass type I membrane protein</topology>
    </subcellularLocation>
</comment>
<feature type="domain" description="Protein kinase" evidence="18">
    <location>
        <begin position="381"/>
        <end position="668"/>
    </location>
</feature>
<evidence type="ECO:0000256" key="2">
    <source>
        <dbReference type="ARBA" id="ARBA00022527"/>
    </source>
</evidence>
<dbReference type="GO" id="GO:0048544">
    <property type="term" value="P:recognition of pollen"/>
    <property type="evidence" value="ECO:0007669"/>
    <property type="project" value="InterPro"/>
</dbReference>
<dbReference type="InterPro" id="IPR001480">
    <property type="entry name" value="Bulb-type_lectin_dom"/>
</dbReference>
<keyword evidence="2 15" id="KW-0723">Serine/threonine-protein kinase</keyword>
<comment type="similarity">
    <text evidence="15">Belongs to the protein kinase superfamily. Ser/Thr protein kinase family.</text>
</comment>
<dbReference type="GO" id="GO:0005524">
    <property type="term" value="F:ATP binding"/>
    <property type="evidence" value="ECO:0007669"/>
    <property type="project" value="UniProtKB-KW"/>
</dbReference>
<proteinExistence type="inferred from homology"/>
<dbReference type="Pfam" id="PF00069">
    <property type="entry name" value="Pkinase"/>
    <property type="match status" value="1"/>
</dbReference>
<dbReference type="PROSITE" id="PS50011">
    <property type="entry name" value="PROTEIN_KINASE_DOM"/>
    <property type="match status" value="1"/>
</dbReference>
<evidence type="ECO:0000259" key="18">
    <source>
        <dbReference type="PROSITE" id="PS50011"/>
    </source>
</evidence>
<keyword evidence="7 15" id="KW-0418">Kinase</keyword>
<dbReference type="SMART" id="SM00473">
    <property type="entry name" value="PAN_AP"/>
    <property type="match status" value="1"/>
</dbReference>
<evidence type="ECO:0000256" key="10">
    <source>
        <dbReference type="ARBA" id="ARBA00023136"/>
    </source>
</evidence>
<sequence length="699" mass="77776">MDSAKWLVKAMLLYQLLFSSSLDAITPQHSLRDGDVLISTRHTFALGFFSPVNSRYRYVGIWYHQILEKTVVWVANRQNPINDTSGTLSIGSQGNLVLYHKNHIIPLWSTNSTLTHSKYSTARLLDSGNLILVQNDTTYWQSFDYPSNTYLSSMKIGLNRTTGLNRFLTSWKSPNDPGIGNFTYIIDPTGFPQLCLYKGSVKFWRGGSWTGRRWVGVPEMKRSPLFNYSFADNDEEISAICELRNASIISILIANETRKMQRFIWNHQDRRWAKIWSAPEEQCDYYGHCGPNSNCDETQVFDLECSCLPGFEPKSLETWSLRDWSAGCVRKPNVSVCQHGEGFVKVAGVKIPDTAVANADMRLGLKQCQHKCMRNCSCMAYATAFSESIGPNGGTGCLTWYGDLLDIKTYRDAGQDLFVRVDAVVLGKKGGPSLSFTTSPSCFEDDLNGRNAELPVFNFGTIAASTNNFSSDNRLGQGGFGPVYKIISGIARGIVYLHQDSRLRIIHRDLKTSNILLDAQMNPKISDFGLAKIFGDQVEADTKRVVGTYGYMSPEYAMQGHFSIKSDVYSFGVLLLEILTGRRNNGHYPDSPTSNLIGHVWELWKNDKAMEIVDSSLGRGLPSAEVLRCLQIGLLCVQENATDRPKMSAVVAMLGNDASLPSPNQPAFFINRSGQGDETGSRQGTGSINTVTLTMPHAR</sequence>
<feature type="domain" description="Apple" evidence="20">
    <location>
        <begin position="337"/>
        <end position="422"/>
    </location>
</feature>
<keyword evidence="6 15" id="KW-0547">Nucleotide-binding</keyword>
<dbReference type="SUPFAM" id="SSF51110">
    <property type="entry name" value="alpha-D-mannose-specific plant lectins"/>
    <property type="match status" value="1"/>
</dbReference>
<evidence type="ECO:0000259" key="19">
    <source>
        <dbReference type="PROSITE" id="PS50927"/>
    </source>
</evidence>
<evidence type="ECO:0000256" key="16">
    <source>
        <dbReference type="SAM" id="MobiDB-lite"/>
    </source>
</evidence>
<dbReference type="PIRSF" id="PIRSF000641">
    <property type="entry name" value="SRK"/>
    <property type="match status" value="1"/>
</dbReference>
<keyword evidence="4" id="KW-0812">Transmembrane</keyword>
<organism evidence="21 22">
    <name type="scientific">Gossypium tomentosum</name>
    <name type="common">Hawaiian cotton</name>
    <name type="synonym">Gossypium sandvicense</name>
    <dbReference type="NCBI Taxonomy" id="34277"/>
    <lineage>
        <taxon>Eukaryota</taxon>
        <taxon>Viridiplantae</taxon>
        <taxon>Streptophyta</taxon>
        <taxon>Embryophyta</taxon>
        <taxon>Tracheophyta</taxon>
        <taxon>Spermatophyta</taxon>
        <taxon>Magnoliopsida</taxon>
        <taxon>eudicotyledons</taxon>
        <taxon>Gunneridae</taxon>
        <taxon>Pentapetalae</taxon>
        <taxon>rosids</taxon>
        <taxon>malvids</taxon>
        <taxon>Malvales</taxon>
        <taxon>Malvaceae</taxon>
        <taxon>Malvoideae</taxon>
        <taxon>Gossypium</taxon>
    </lineage>
</organism>
<dbReference type="AlphaFoldDB" id="A0A5D2QGK2"/>
<evidence type="ECO:0000256" key="7">
    <source>
        <dbReference type="ARBA" id="ARBA00022777"/>
    </source>
</evidence>
<evidence type="ECO:0000256" key="1">
    <source>
        <dbReference type="ARBA" id="ARBA00004479"/>
    </source>
</evidence>
<dbReference type="GO" id="GO:0106310">
    <property type="term" value="F:protein serine kinase activity"/>
    <property type="evidence" value="ECO:0007669"/>
    <property type="project" value="RHEA"/>
</dbReference>
<evidence type="ECO:0000256" key="13">
    <source>
        <dbReference type="ARBA" id="ARBA00047899"/>
    </source>
</evidence>
<feature type="domain" description="Bulb-type lectin" evidence="19">
    <location>
        <begin position="22"/>
        <end position="145"/>
    </location>
</feature>
<dbReference type="SMART" id="SM00108">
    <property type="entry name" value="B_lectin"/>
    <property type="match status" value="1"/>
</dbReference>
<dbReference type="EC" id="2.7.11.1" evidence="15"/>
<dbReference type="InterPro" id="IPR000719">
    <property type="entry name" value="Prot_kinase_dom"/>
</dbReference>
<dbReference type="Gene3D" id="1.10.510.10">
    <property type="entry name" value="Transferase(Phosphotransferase) domain 1"/>
    <property type="match status" value="1"/>
</dbReference>
<dbReference type="Pfam" id="PF08276">
    <property type="entry name" value="PAN_2"/>
    <property type="match status" value="1"/>
</dbReference>
<keyword evidence="3 15" id="KW-0808">Transferase</keyword>
<evidence type="ECO:0000256" key="8">
    <source>
        <dbReference type="ARBA" id="ARBA00022840"/>
    </source>
</evidence>
<dbReference type="InterPro" id="IPR011009">
    <property type="entry name" value="Kinase-like_dom_sf"/>
</dbReference>
<dbReference type="GO" id="GO:0016020">
    <property type="term" value="C:membrane"/>
    <property type="evidence" value="ECO:0007669"/>
    <property type="project" value="UniProtKB-SubCell"/>
</dbReference>
<evidence type="ECO:0000256" key="11">
    <source>
        <dbReference type="ARBA" id="ARBA00023157"/>
    </source>
</evidence>
<dbReference type="Pfam" id="PF00954">
    <property type="entry name" value="S_locus_glycop"/>
    <property type="match status" value="1"/>
</dbReference>
<dbReference type="Gene3D" id="2.10.25.10">
    <property type="entry name" value="Laminin"/>
    <property type="match status" value="1"/>
</dbReference>
<dbReference type="PROSITE" id="PS50927">
    <property type="entry name" value="BULB_LECTIN"/>
    <property type="match status" value="1"/>
</dbReference>
<dbReference type="CDD" id="cd01098">
    <property type="entry name" value="PAN_AP_plant"/>
    <property type="match status" value="1"/>
</dbReference>
<keyword evidence="10" id="KW-0472">Membrane</keyword>
<dbReference type="InterPro" id="IPR008271">
    <property type="entry name" value="Ser/Thr_kinase_AS"/>
</dbReference>
<dbReference type="Pfam" id="PF01453">
    <property type="entry name" value="B_lectin"/>
    <property type="match status" value="1"/>
</dbReference>
<evidence type="ECO:0000256" key="17">
    <source>
        <dbReference type="SAM" id="SignalP"/>
    </source>
</evidence>
<dbReference type="InterPro" id="IPR000858">
    <property type="entry name" value="S_locus_glycoprot_dom"/>
</dbReference>
<dbReference type="InterPro" id="IPR003609">
    <property type="entry name" value="Pan_app"/>
</dbReference>
<evidence type="ECO:0000256" key="15">
    <source>
        <dbReference type="PIRNR" id="PIRNR000641"/>
    </source>
</evidence>
<dbReference type="PROSITE" id="PS50948">
    <property type="entry name" value="PAN"/>
    <property type="match status" value="1"/>
</dbReference>
<evidence type="ECO:0000256" key="12">
    <source>
        <dbReference type="ARBA" id="ARBA00023180"/>
    </source>
</evidence>
<dbReference type="EMBL" id="CM017614">
    <property type="protein sequence ID" value="TYI27499.1"/>
    <property type="molecule type" value="Genomic_DNA"/>
</dbReference>
<dbReference type="FunFam" id="1.10.510.10:FF:000060">
    <property type="entry name" value="G-type lectin S-receptor-like serine/threonine-protein kinase"/>
    <property type="match status" value="1"/>
</dbReference>
<dbReference type="GO" id="GO:0004674">
    <property type="term" value="F:protein serine/threonine kinase activity"/>
    <property type="evidence" value="ECO:0007669"/>
    <property type="project" value="UniProtKB-KW"/>
</dbReference>
<evidence type="ECO:0000256" key="4">
    <source>
        <dbReference type="ARBA" id="ARBA00022692"/>
    </source>
</evidence>
<keyword evidence="5 17" id="KW-0732">Signal</keyword>
<feature type="region of interest" description="Disordered" evidence="16">
    <location>
        <begin position="673"/>
        <end position="699"/>
    </location>
</feature>
<dbReference type="PROSITE" id="PS00108">
    <property type="entry name" value="PROTEIN_KINASE_ST"/>
    <property type="match status" value="1"/>
</dbReference>
<comment type="catalytic activity">
    <reaction evidence="13 15">
        <text>L-threonyl-[protein] + ATP = O-phospho-L-threonyl-[protein] + ADP + H(+)</text>
        <dbReference type="Rhea" id="RHEA:46608"/>
        <dbReference type="Rhea" id="RHEA-COMP:11060"/>
        <dbReference type="Rhea" id="RHEA-COMP:11605"/>
        <dbReference type="ChEBI" id="CHEBI:15378"/>
        <dbReference type="ChEBI" id="CHEBI:30013"/>
        <dbReference type="ChEBI" id="CHEBI:30616"/>
        <dbReference type="ChEBI" id="CHEBI:61977"/>
        <dbReference type="ChEBI" id="CHEBI:456216"/>
        <dbReference type="EC" id="2.7.11.1"/>
    </reaction>
</comment>
<dbReference type="InterPro" id="IPR036426">
    <property type="entry name" value="Bulb-type_lectin_dom_sf"/>
</dbReference>
<feature type="compositionally biased region" description="Polar residues" evidence="16">
    <location>
        <begin position="673"/>
        <end position="693"/>
    </location>
</feature>
<protein>
    <recommendedName>
        <fullName evidence="15">Receptor-like serine/threonine-protein kinase</fullName>
        <ecNumber evidence="15">2.7.11.1</ecNumber>
    </recommendedName>
</protein>
<name>A0A5D2QGK2_GOSTO</name>
<dbReference type="SMART" id="SM00220">
    <property type="entry name" value="S_TKc"/>
    <property type="match status" value="1"/>
</dbReference>
<dbReference type="Proteomes" id="UP000322667">
    <property type="component" value="Chromosome A05"/>
</dbReference>
<accession>A0A5D2QGK2</accession>
<dbReference type="SUPFAM" id="SSF56112">
    <property type="entry name" value="Protein kinase-like (PK-like)"/>
    <property type="match status" value="1"/>
</dbReference>
<evidence type="ECO:0000259" key="20">
    <source>
        <dbReference type="PROSITE" id="PS50948"/>
    </source>
</evidence>
<evidence type="ECO:0000313" key="22">
    <source>
        <dbReference type="Proteomes" id="UP000322667"/>
    </source>
</evidence>
<keyword evidence="9" id="KW-1133">Transmembrane helix</keyword>
<dbReference type="CDD" id="cd00028">
    <property type="entry name" value="B_lectin"/>
    <property type="match status" value="1"/>
</dbReference>
<evidence type="ECO:0000256" key="3">
    <source>
        <dbReference type="ARBA" id="ARBA00022679"/>
    </source>
</evidence>
<keyword evidence="22" id="KW-1185">Reference proteome</keyword>
<keyword evidence="8 15" id="KW-0067">ATP-binding</keyword>
<evidence type="ECO:0000256" key="14">
    <source>
        <dbReference type="ARBA" id="ARBA00048679"/>
    </source>
</evidence>
<dbReference type="InterPro" id="IPR024171">
    <property type="entry name" value="SRK-like_kinase"/>
</dbReference>
<keyword evidence="12" id="KW-0325">Glycoprotein</keyword>
<dbReference type="FunFam" id="2.90.10.10:FF:000005">
    <property type="entry name" value="G-type lectin S-receptor-like serine/threonine-protein kinase"/>
    <property type="match status" value="1"/>
</dbReference>
<dbReference type="InterPro" id="IPR021820">
    <property type="entry name" value="S-locus_recpt_kinase_C"/>
</dbReference>
<dbReference type="PANTHER" id="PTHR32444:SF63">
    <property type="entry name" value="G-TYPE LECTIN S-RECEPTOR-LIKE SERINE_THREONINE-PROTEIN KINASE RKS1"/>
    <property type="match status" value="1"/>
</dbReference>
<keyword evidence="11" id="KW-1015">Disulfide bond</keyword>
<comment type="catalytic activity">
    <reaction evidence="14 15">
        <text>L-seryl-[protein] + ATP = O-phospho-L-seryl-[protein] + ADP + H(+)</text>
        <dbReference type="Rhea" id="RHEA:17989"/>
        <dbReference type="Rhea" id="RHEA-COMP:9863"/>
        <dbReference type="Rhea" id="RHEA-COMP:11604"/>
        <dbReference type="ChEBI" id="CHEBI:15378"/>
        <dbReference type="ChEBI" id="CHEBI:29999"/>
        <dbReference type="ChEBI" id="CHEBI:30616"/>
        <dbReference type="ChEBI" id="CHEBI:83421"/>
        <dbReference type="ChEBI" id="CHEBI:456216"/>
        <dbReference type="EC" id="2.7.11.1"/>
    </reaction>
</comment>
<feature type="chain" id="PRO_5022991528" description="Receptor-like serine/threonine-protein kinase" evidence="17">
    <location>
        <begin position="25"/>
        <end position="699"/>
    </location>
</feature>
<dbReference type="PANTHER" id="PTHR32444">
    <property type="entry name" value="BULB-TYPE LECTIN DOMAIN-CONTAINING PROTEIN"/>
    <property type="match status" value="1"/>
</dbReference>
<feature type="signal peptide" evidence="17">
    <location>
        <begin position="1"/>
        <end position="24"/>
    </location>
</feature>
<dbReference type="Gene3D" id="2.90.10.10">
    <property type="entry name" value="Bulb-type lectin domain"/>
    <property type="match status" value="1"/>
</dbReference>